<dbReference type="OrthoDB" id="9802323at2"/>
<dbReference type="Gene3D" id="3.90.1860.10">
    <property type="entry name" value="tRNA-splicing ligase RtcB"/>
    <property type="match status" value="1"/>
</dbReference>
<name>A0A1G6NF51_9GAMM</name>
<dbReference type="EMBL" id="FMYK01000009">
    <property type="protein sequence ID" value="SDC65936.1"/>
    <property type="molecule type" value="Genomic_DNA"/>
</dbReference>
<evidence type="ECO:0000313" key="17">
    <source>
        <dbReference type="Proteomes" id="UP000242317"/>
    </source>
</evidence>
<accession>A0A1G6NF51</accession>
<feature type="active site" description="GMP-histidine intermediate" evidence="13">
    <location>
        <position position="361"/>
    </location>
</feature>
<dbReference type="Proteomes" id="UP000242317">
    <property type="component" value="Unassembled WGS sequence"/>
</dbReference>
<dbReference type="EC" id="6.5.1.8" evidence="3"/>
<dbReference type="FunFam" id="3.90.1860.10:FF:000002">
    <property type="entry name" value="RNA-splicing ligase RtcB"/>
    <property type="match status" value="1"/>
</dbReference>
<comment type="cofactor">
    <cofactor evidence="15">
        <name>Mn(2+)</name>
        <dbReference type="ChEBI" id="CHEBI:29035"/>
    </cofactor>
    <text evidence="15">Binds 2 manganese ions per subunit.</text>
</comment>
<comment type="catalytic activity">
    <reaction evidence="11">
        <text>a 3'-end 3'-phospho-ribonucleotide-RNA + a 5'-end dephospho-ribonucleoside-RNA + GTP = a ribonucleotidyl-ribonucleotide-RNA + GMP + diphosphate</text>
        <dbReference type="Rhea" id="RHEA:68076"/>
        <dbReference type="Rhea" id="RHEA-COMP:10463"/>
        <dbReference type="Rhea" id="RHEA-COMP:13936"/>
        <dbReference type="Rhea" id="RHEA-COMP:17355"/>
        <dbReference type="ChEBI" id="CHEBI:33019"/>
        <dbReference type="ChEBI" id="CHEBI:37565"/>
        <dbReference type="ChEBI" id="CHEBI:58115"/>
        <dbReference type="ChEBI" id="CHEBI:83062"/>
        <dbReference type="ChEBI" id="CHEBI:138284"/>
        <dbReference type="ChEBI" id="CHEBI:173118"/>
        <dbReference type="EC" id="6.5.1.8"/>
    </reaction>
</comment>
<feature type="binding site" evidence="15">
    <location>
        <position position="103"/>
    </location>
    <ligand>
        <name>Mn(2+)</name>
        <dbReference type="ChEBI" id="CHEBI:29035"/>
        <label>1</label>
    </ligand>
</feature>
<proteinExistence type="inferred from homology"/>
<keyword evidence="17" id="KW-1185">Reference proteome</keyword>
<feature type="binding site" evidence="14">
    <location>
        <begin position="337"/>
        <end position="340"/>
    </location>
    <ligand>
        <name>GMP</name>
        <dbReference type="ChEBI" id="CHEBI:58115"/>
    </ligand>
</feature>
<evidence type="ECO:0000256" key="1">
    <source>
        <dbReference type="ARBA" id="ARBA00008071"/>
    </source>
</evidence>
<organism evidence="16 17">
    <name type="scientific">Acinetobacter marinus</name>
    <dbReference type="NCBI Taxonomy" id="281375"/>
    <lineage>
        <taxon>Bacteria</taxon>
        <taxon>Pseudomonadati</taxon>
        <taxon>Pseudomonadota</taxon>
        <taxon>Gammaproteobacteria</taxon>
        <taxon>Moraxellales</taxon>
        <taxon>Moraxellaceae</taxon>
        <taxon>Acinetobacter</taxon>
    </lineage>
</organism>
<dbReference type="GO" id="GO:0005525">
    <property type="term" value="F:GTP binding"/>
    <property type="evidence" value="ECO:0007669"/>
    <property type="project" value="UniProtKB-KW"/>
</dbReference>
<dbReference type="GO" id="GO:0170057">
    <property type="term" value="F:RNA ligase (GTP) activity"/>
    <property type="evidence" value="ECO:0007669"/>
    <property type="project" value="UniProtKB-EC"/>
</dbReference>
<evidence type="ECO:0000256" key="10">
    <source>
        <dbReference type="ARBA" id="ARBA00030221"/>
    </source>
</evidence>
<evidence type="ECO:0000256" key="4">
    <source>
        <dbReference type="ARBA" id="ARBA00022598"/>
    </source>
</evidence>
<feature type="binding site" evidence="14">
    <location>
        <begin position="305"/>
        <end position="306"/>
    </location>
    <ligand>
        <name>GMP</name>
        <dbReference type="ChEBI" id="CHEBI:58115"/>
    </ligand>
</feature>
<dbReference type="GO" id="GO:0006281">
    <property type="term" value="P:DNA repair"/>
    <property type="evidence" value="ECO:0007669"/>
    <property type="project" value="TreeGrafter"/>
</dbReference>
<keyword evidence="8 14" id="KW-0342">GTP-binding</keyword>
<dbReference type="SUPFAM" id="SSF103365">
    <property type="entry name" value="Hypothetical protein PH1602"/>
    <property type="match status" value="1"/>
</dbReference>
<evidence type="ECO:0000256" key="7">
    <source>
        <dbReference type="ARBA" id="ARBA00022800"/>
    </source>
</evidence>
<dbReference type="PANTHER" id="PTHR43749">
    <property type="entry name" value="RNA-SPLICING LIGASE RTCB"/>
    <property type="match status" value="1"/>
</dbReference>
<evidence type="ECO:0000256" key="3">
    <source>
        <dbReference type="ARBA" id="ARBA00012726"/>
    </source>
</evidence>
<feature type="binding site" evidence="14">
    <location>
        <position position="344"/>
    </location>
    <ligand>
        <name>GMP</name>
        <dbReference type="ChEBI" id="CHEBI:58115"/>
    </ligand>
</feature>
<keyword evidence="4 16" id="KW-0436">Ligase</keyword>
<feature type="binding site" evidence="14">
    <location>
        <begin position="361"/>
        <end position="364"/>
    </location>
    <ligand>
        <name>GMP</name>
        <dbReference type="ChEBI" id="CHEBI:58115"/>
    </ligand>
</feature>
<dbReference type="GO" id="GO:0042245">
    <property type="term" value="P:RNA repair"/>
    <property type="evidence" value="ECO:0007669"/>
    <property type="project" value="UniProtKB-KW"/>
</dbReference>
<protein>
    <recommendedName>
        <fullName evidence="10">3'-phosphate/5'-hydroxy nucleic acid ligase</fullName>
        <ecNumber evidence="3">6.5.1.8</ecNumber>
    </recommendedName>
    <alternativeName>
        <fullName evidence="10">3'-phosphate/5'-hydroxy nucleic acid ligase</fullName>
    </alternativeName>
</protein>
<dbReference type="GO" id="GO:0030145">
    <property type="term" value="F:manganese ion binding"/>
    <property type="evidence" value="ECO:0007669"/>
    <property type="project" value="TreeGrafter"/>
</dbReference>
<feature type="binding site" evidence="15">
    <location>
        <position position="305"/>
    </location>
    <ligand>
        <name>Mn(2+)</name>
        <dbReference type="ChEBI" id="CHEBI:29035"/>
        <label>2</label>
    </ligand>
</feature>
<evidence type="ECO:0000313" key="16">
    <source>
        <dbReference type="EMBL" id="SDC65936.1"/>
    </source>
</evidence>
<evidence type="ECO:0000256" key="2">
    <source>
        <dbReference type="ARBA" id="ARBA00011245"/>
    </source>
</evidence>
<sequence>MSIIEQIQTQADLERNMQINLDDAQPKRHYQVLHDDKGLPIKMWTNGVVVDDNSKKQLLQTAQMPFIYKWMAVMPDVHFGLGATIGSVIPTKGAIIPAAVGVDIGCGMMATRTNLTASDLPDNLHGLRSELERLIPHGMTKGRGRRDRGSWENPPELVDQTWADLVADFELICAKHPRLKNTNNRKQLGTLGTGNHFVEVCLDEHDHVWIMLHSGSRGVGNAIGNHFIELARKDMQKHFINLPNKDLAFLVEGTEHFDDYWFAVGWAQRFAMKNREIMMQAAIKALATIIPKPFNAKLEAVNCHHNYVEKEQHYGEEVMVTRKGAVSAKLGQYGIIPGSMGAKSFIVRGLGNQESFCSCSHGAGRVMSRAEAKRRYTVEDQVAQTEGVECRKDAAVIDEIPSAYKPIEDVMKAQSDLVEVVYTLRQVVCVKG</sequence>
<dbReference type="GO" id="GO:0003909">
    <property type="term" value="F:DNA ligase activity"/>
    <property type="evidence" value="ECO:0007669"/>
    <property type="project" value="TreeGrafter"/>
</dbReference>
<evidence type="ECO:0000256" key="15">
    <source>
        <dbReference type="PIRSR" id="PIRSR601233-3"/>
    </source>
</evidence>
<reference evidence="17" key="1">
    <citation type="submission" date="2016-09" db="EMBL/GenBank/DDBJ databases">
        <authorList>
            <person name="Varghese N."/>
            <person name="Submissions S."/>
        </authorList>
    </citation>
    <scope>NUCLEOTIDE SEQUENCE [LARGE SCALE GENOMIC DNA]</scope>
    <source>
        <strain evidence="17">ANC 3699</strain>
    </source>
</reference>
<feature type="binding site" evidence="15">
    <location>
        <position position="196"/>
    </location>
    <ligand>
        <name>Mn(2+)</name>
        <dbReference type="ChEBI" id="CHEBI:29035"/>
        <label>1</label>
    </ligand>
</feature>
<dbReference type="RefSeq" id="WP_092621107.1">
    <property type="nucleotide sequence ID" value="NZ_FMYK01000009.1"/>
</dbReference>
<evidence type="ECO:0000256" key="12">
    <source>
        <dbReference type="ARBA" id="ARBA00049514"/>
    </source>
</evidence>
<comment type="similarity">
    <text evidence="1">Belongs to the RtcB family.</text>
</comment>
<evidence type="ECO:0000256" key="14">
    <source>
        <dbReference type="PIRSR" id="PIRSR601233-2"/>
    </source>
</evidence>
<evidence type="ECO:0000256" key="8">
    <source>
        <dbReference type="ARBA" id="ARBA00023134"/>
    </source>
</evidence>
<evidence type="ECO:0000256" key="13">
    <source>
        <dbReference type="PIRSR" id="PIRSR601233-1"/>
    </source>
</evidence>
<dbReference type="AlphaFoldDB" id="A0A1G6NF51"/>
<feature type="binding site" evidence="14">
    <location>
        <begin position="195"/>
        <end position="199"/>
    </location>
    <ligand>
        <name>GMP</name>
        <dbReference type="ChEBI" id="CHEBI:58115"/>
    </ligand>
</feature>
<dbReference type="InterPro" id="IPR001233">
    <property type="entry name" value="RtcB"/>
</dbReference>
<keyword evidence="6 14" id="KW-0547">Nucleotide-binding</keyword>
<dbReference type="InterPro" id="IPR036025">
    <property type="entry name" value="RtcB-like_sf"/>
</dbReference>
<feature type="binding site" evidence="15">
    <location>
        <position position="213"/>
    </location>
    <ligand>
        <name>Mn(2+)</name>
        <dbReference type="ChEBI" id="CHEBI:29035"/>
        <label>2</label>
    </ligand>
</feature>
<keyword evidence="7" id="KW-0692">RNA repair</keyword>
<comment type="subunit">
    <text evidence="2">Monomer.</text>
</comment>
<evidence type="ECO:0000256" key="11">
    <source>
        <dbReference type="ARBA" id="ARBA00047746"/>
    </source>
</evidence>
<comment type="catalytic activity">
    <reaction evidence="12">
        <text>a 3'-end 2',3'-cyclophospho-ribonucleotide-RNA + a 5'-end dephospho-ribonucleoside-RNA + GTP + H2O = a ribonucleotidyl-ribonucleotide-RNA + GMP + diphosphate + H(+)</text>
        <dbReference type="Rhea" id="RHEA:68080"/>
        <dbReference type="Rhea" id="RHEA-COMP:10464"/>
        <dbReference type="Rhea" id="RHEA-COMP:13936"/>
        <dbReference type="Rhea" id="RHEA-COMP:17355"/>
        <dbReference type="ChEBI" id="CHEBI:15377"/>
        <dbReference type="ChEBI" id="CHEBI:15378"/>
        <dbReference type="ChEBI" id="CHEBI:33019"/>
        <dbReference type="ChEBI" id="CHEBI:37565"/>
        <dbReference type="ChEBI" id="CHEBI:58115"/>
        <dbReference type="ChEBI" id="CHEBI:83064"/>
        <dbReference type="ChEBI" id="CHEBI:138284"/>
        <dbReference type="ChEBI" id="CHEBI:173118"/>
        <dbReference type="EC" id="6.5.1.8"/>
    </reaction>
</comment>
<keyword evidence="5 15" id="KW-0479">Metal-binding</keyword>
<dbReference type="PANTHER" id="PTHR43749:SF2">
    <property type="entry name" value="RNA-SPLICING LIGASE RTCB"/>
    <property type="match status" value="1"/>
</dbReference>
<dbReference type="InterPro" id="IPR052915">
    <property type="entry name" value="RtcB-like"/>
</dbReference>
<evidence type="ECO:0000256" key="9">
    <source>
        <dbReference type="ARBA" id="ARBA00023211"/>
    </source>
</evidence>
<evidence type="ECO:0000256" key="6">
    <source>
        <dbReference type="ARBA" id="ARBA00022741"/>
    </source>
</evidence>
<keyword evidence="9 15" id="KW-0464">Manganese</keyword>
<dbReference type="GO" id="GO:0006396">
    <property type="term" value="P:RNA processing"/>
    <property type="evidence" value="ECO:0007669"/>
    <property type="project" value="InterPro"/>
</dbReference>
<dbReference type="Pfam" id="PF01139">
    <property type="entry name" value="RtcB"/>
    <property type="match status" value="1"/>
</dbReference>
<evidence type="ECO:0000256" key="5">
    <source>
        <dbReference type="ARBA" id="ARBA00022723"/>
    </source>
</evidence>
<feature type="binding site" evidence="14">
    <location>
        <position position="431"/>
    </location>
    <ligand>
        <name>GMP</name>
        <dbReference type="ChEBI" id="CHEBI:58115"/>
    </ligand>
</feature>
<gene>
    <name evidence="16" type="ORF">SAMN05421749_10980</name>
</gene>